<feature type="transmembrane region" description="Helical" evidence="2">
    <location>
        <begin position="179"/>
        <end position="200"/>
    </location>
</feature>
<name>A0ABX8EJL0_9ACTN</name>
<reference evidence="4 5" key="1">
    <citation type="submission" date="2021-05" db="EMBL/GenBank/DDBJ databases">
        <title>Complete genome of Nocardioides aquaticus KCTC 9944T isolated from meromictic and hypersaline Ekho Lake, Antarctica.</title>
        <authorList>
            <person name="Hwang K."/>
            <person name="Kim K.M."/>
            <person name="Choe H."/>
        </authorList>
    </citation>
    <scope>NUCLEOTIDE SEQUENCE [LARGE SCALE GENOMIC DNA]</scope>
    <source>
        <strain evidence="4 5">KCTC 9944</strain>
    </source>
</reference>
<evidence type="ECO:0000313" key="5">
    <source>
        <dbReference type="Proteomes" id="UP000679307"/>
    </source>
</evidence>
<proteinExistence type="inferred from homology"/>
<evidence type="ECO:0000259" key="3">
    <source>
        <dbReference type="Pfam" id="PF00892"/>
    </source>
</evidence>
<protein>
    <recommendedName>
        <fullName evidence="3">EamA domain-containing protein</fullName>
    </recommendedName>
</protein>
<keyword evidence="5" id="KW-1185">Reference proteome</keyword>
<dbReference type="InterPro" id="IPR037185">
    <property type="entry name" value="EmrE-like"/>
</dbReference>
<evidence type="ECO:0000313" key="4">
    <source>
        <dbReference type="EMBL" id="QVT80713.1"/>
    </source>
</evidence>
<dbReference type="SUPFAM" id="SSF103481">
    <property type="entry name" value="Multidrug resistance efflux transporter EmrE"/>
    <property type="match status" value="2"/>
</dbReference>
<dbReference type="Proteomes" id="UP000679307">
    <property type="component" value="Chromosome"/>
</dbReference>
<keyword evidence="2" id="KW-0472">Membrane</keyword>
<feature type="transmembrane region" description="Helical" evidence="2">
    <location>
        <begin position="268"/>
        <end position="285"/>
    </location>
</feature>
<feature type="transmembrane region" description="Helical" evidence="2">
    <location>
        <begin position="61"/>
        <end position="82"/>
    </location>
</feature>
<feature type="transmembrane region" description="Helical" evidence="2">
    <location>
        <begin position="89"/>
        <end position="109"/>
    </location>
</feature>
<dbReference type="RefSeq" id="WP_214056218.1">
    <property type="nucleotide sequence ID" value="NZ_CP075371.1"/>
</dbReference>
<evidence type="ECO:0000256" key="1">
    <source>
        <dbReference type="ARBA" id="ARBA00007362"/>
    </source>
</evidence>
<sequence length="286" mass="27999">MTALGLALVAALTYGLSDFVGGVASHRASAWAVALLSQLGGAGTVLVVALVVGGTPEPSDWAWAALGGVGNGVGTAFLYRGLSSGRMGVVAPLSGVGAAVVPVAAGLGLGERPGLLVAVGLVLAAPGIWLVSREPADDPAPAARGGSGTPARAAVVDGLLAGAGFGTLFAALAQVGEDAGLMPVLLNQLVAAVVVVVVAAGVRAPWLPRRPAAYLGLVCGVLGVTGTLLFLLSARAGYLAVAGVLTSLYPAVTVLLAALLLRERVHRGQGVGLLLCAAAVTFVAWG</sequence>
<accession>A0ABX8EJL0</accession>
<gene>
    <name evidence="4" type="ORF">ENKNEFLB_03113</name>
</gene>
<feature type="transmembrane region" description="Helical" evidence="2">
    <location>
        <begin position="238"/>
        <end position="261"/>
    </location>
</feature>
<comment type="similarity">
    <text evidence="1">Belongs to the EamA transporter family.</text>
</comment>
<feature type="domain" description="EamA" evidence="3">
    <location>
        <begin position="158"/>
        <end position="284"/>
    </location>
</feature>
<keyword evidence="2" id="KW-0812">Transmembrane</keyword>
<evidence type="ECO:0000256" key="2">
    <source>
        <dbReference type="SAM" id="Phobius"/>
    </source>
</evidence>
<feature type="transmembrane region" description="Helical" evidence="2">
    <location>
        <begin position="115"/>
        <end position="132"/>
    </location>
</feature>
<dbReference type="EMBL" id="CP075371">
    <property type="protein sequence ID" value="QVT80713.1"/>
    <property type="molecule type" value="Genomic_DNA"/>
</dbReference>
<dbReference type="PANTHER" id="PTHR22911">
    <property type="entry name" value="ACYL-MALONYL CONDENSING ENZYME-RELATED"/>
    <property type="match status" value="1"/>
</dbReference>
<feature type="domain" description="EamA" evidence="3">
    <location>
        <begin position="3"/>
        <end position="132"/>
    </location>
</feature>
<feature type="transmembrane region" description="Helical" evidence="2">
    <location>
        <begin position="153"/>
        <end position="173"/>
    </location>
</feature>
<dbReference type="PANTHER" id="PTHR22911:SF137">
    <property type="entry name" value="SOLUTE CARRIER FAMILY 35 MEMBER G2-RELATED"/>
    <property type="match status" value="1"/>
</dbReference>
<dbReference type="InterPro" id="IPR000620">
    <property type="entry name" value="EamA_dom"/>
</dbReference>
<dbReference type="Pfam" id="PF00892">
    <property type="entry name" value="EamA"/>
    <property type="match status" value="2"/>
</dbReference>
<feature type="transmembrane region" description="Helical" evidence="2">
    <location>
        <begin position="212"/>
        <end position="232"/>
    </location>
</feature>
<keyword evidence="2" id="KW-1133">Transmembrane helix</keyword>
<organism evidence="4 5">
    <name type="scientific">Nocardioides aquaticus</name>
    <dbReference type="NCBI Taxonomy" id="160826"/>
    <lineage>
        <taxon>Bacteria</taxon>
        <taxon>Bacillati</taxon>
        <taxon>Actinomycetota</taxon>
        <taxon>Actinomycetes</taxon>
        <taxon>Propionibacteriales</taxon>
        <taxon>Nocardioidaceae</taxon>
        <taxon>Nocardioides</taxon>
    </lineage>
</organism>